<evidence type="ECO:0000259" key="3">
    <source>
        <dbReference type="PROSITE" id="PS50158"/>
    </source>
</evidence>
<protein>
    <recommendedName>
        <fullName evidence="3">CCHC-type domain-containing protein</fullName>
    </recommendedName>
</protein>
<comment type="caution">
    <text evidence="4">The sequence shown here is derived from an EMBL/GenBank/DDBJ whole genome shotgun (WGS) entry which is preliminary data.</text>
</comment>
<dbReference type="PROSITE" id="PS50158">
    <property type="entry name" value="ZF_CCHC"/>
    <property type="match status" value="1"/>
</dbReference>
<evidence type="ECO:0000313" key="4">
    <source>
        <dbReference type="EMBL" id="MCD7472498.1"/>
    </source>
</evidence>
<evidence type="ECO:0000256" key="2">
    <source>
        <dbReference type="SAM" id="MobiDB-lite"/>
    </source>
</evidence>
<evidence type="ECO:0000313" key="5">
    <source>
        <dbReference type="Proteomes" id="UP000823775"/>
    </source>
</evidence>
<dbReference type="EMBL" id="JACEIK010001835">
    <property type="protein sequence ID" value="MCD7472498.1"/>
    <property type="molecule type" value="Genomic_DNA"/>
</dbReference>
<keyword evidence="1" id="KW-0863">Zinc-finger</keyword>
<evidence type="ECO:0000256" key="1">
    <source>
        <dbReference type="PROSITE-ProRule" id="PRU00047"/>
    </source>
</evidence>
<accession>A0ABS8TND2</accession>
<keyword evidence="1" id="KW-0479">Metal-binding</keyword>
<dbReference type="InterPro" id="IPR001878">
    <property type="entry name" value="Znf_CCHC"/>
</dbReference>
<organism evidence="4 5">
    <name type="scientific">Datura stramonium</name>
    <name type="common">Jimsonweed</name>
    <name type="synonym">Common thornapple</name>
    <dbReference type="NCBI Taxonomy" id="4076"/>
    <lineage>
        <taxon>Eukaryota</taxon>
        <taxon>Viridiplantae</taxon>
        <taxon>Streptophyta</taxon>
        <taxon>Embryophyta</taxon>
        <taxon>Tracheophyta</taxon>
        <taxon>Spermatophyta</taxon>
        <taxon>Magnoliopsida</taxon>
        <taxon>eudicotyledons</taxon>
        <taxon>Gunneridae</taxon>
        <taxon>Pentapetalae</taxon>
        <taxon>asterids</taxon>
        <taxon>lamiids</taxon>
        <taxon>Solanales</taxon>
        <taxon>Solanaceae</taxon>
        <taxon>Solanoideae</taxon>
        <taxon>Datureae</taxon>
        <taxon>Datura</taxon>
    </lineage>
</organism>
<reference evidence="4 5" key="1">
    <citation type="journal article" date="2021" name="BMC Genomics">
        <title>Datura genome reveals duplications of psychoactive alkaloid biosynthetic genes and high mutation rate following tissue culture.</title>
        <authorList>
            <person name="Rajewski A."/>
            <person name="Carter-House D."/>
            <person name="Stajich J."/>
            <person name="Litt A."/>
        </authorList>
    </citation>
    <scope>NUCLEOTIDE SEQUENCE [LARGE SCALE GENOMIC DNA]</scope>
    <source>
        <strain evidence="4">AR-01</strain>
    </source>
</reference>
<dbReference type="Proteomes" id="UP000823775">
    <property type="component" value="Unassembled WGS sequence"/>
</dbReference>
<keyword evidence="5" id="KW-1185">Reference proteome</keyword>
<keyword evidence="1" id="KW-0862">Zinc</keyword>
<name>A0ABS8TND2_DATST</name>
<feature type="domain" description="CCHC-type" evidence="3">
    <location>
        <begin position="144"/>
        <end position="158"/>
    </location>
</feature>
<sequence>MKWRGRGIPAKQTVDLITENVVIPPWQPQNGTTADMIATMFQQEMESLVEKIQTQPRVNMIPEGNIGHNQSDEPLHRCHSGSQCHPRTAWTEGASIVQSSGSAPTKQNHKGSTLSTGQTNRTTTTCPSCHRAHSDLSWREISACLRCGQMGHYKRHCPCNHRGPSQISTSMNGTPTNSAVRFDI</sequence>
<proteinExistence type="predicted"/>
<gene>
    <name evidence="4" type="ORF">HAX54_013754</name>
</gene>
<feature type="region of interest" description="Disordered" evidence="2">
    <location>
        <begin position="97"/>
        <end position="127"/>
    </location>
</feature>